<evidence type="ECO:0000256" key="4">
    <source>
        <dbReference type="ARBA" id="ARBA00023136"/>
    </source>
</evidence>
<evidence type="ECO:0000313" key="7">
    <source>
        <dbReference type="Proteomes" id="UP001268864"/>
    </source>
</evidence>
<dbReference type="PANTHER" id="PTHR11785">
    <property type="entry name" value="AMINO ACID TRANSPORTER"/>
    <property type="match status" value="1"/>
</dbReference>
<evidence type="ECO:0000256" key="2">
    <source>
        <dbReference type="ARBA" id="ARBA00022692"/>
    </source>
</evidence>
<feature type="transmembrane region" description="Helical" evidence="5">
    <location>
        <begin position="154"/>
        <end position="173"/>
    </location>
</feature>
<keyword evidence="3 5" id="KW-1133">Transmembrane helix</keyword>
<dbReference type="Gene3D" id="1.20.1740.10">
    <property type="entry name" value="Amino acid/polyamine transporter I"/>
    <property type="match status" value="1"/>
</dbReference>
<dbReference type="EMBL" id="JAMQOS010000003">
    <property type="protein sequence ID" value="MDS0282702.1"/>
    <property type="molecule type" value="Genomic_DNA"/>
</dbReference>
<feature type="transmembrane region" description="Helical" evidence="5">
    <location>
        <begin position="399"/>
        <end position="418"/>
    </location>
</feature>
<dbReference type="Pfam" id="PF13520">
    <property type="entry name" value="AA_permease_2"/>
    <property type="match status" value="1"/>
</dbReference>
<feature type="transmembrane region" description="Helical" evidence="5">
    <location>
        <begin position="123"/>
        <end position="142"/>
    </location>
</feature>
<name>A0ABU2FPM5_9EURY</name>
<dbReference type="RefSeq" id="WP_310900530.1">
    <property type="nucleotide sequence ID" value="NZ_JAMQOS010000003.1"/>
</dbReference>
<dbReference type="PIRSF" id="PIRSF006060">
    <property type="entry name" value="AA_transporter"/>
    <property type="match status" value="1"/>
</dbReference>
<feature type="transmembrane region" description="Helical" evidence="5">
    <location>
        <begin position="373"/>
        <end position="393"/>
    </location>
</feature>
<sequence length="429" mass="44480">MSDRIGLGESVAMAVGGMVGGGIFAVLGVVAAQAGTAAWLAFLVSGVVALAAGYSFVRLNGVVDEPTGPVALVETVTGNTTLAGMIGWTFVIGYVGTMGLYAYAFGSYFVGLVGVDTVGPVPLRPLVSAGVVVVFIGINVLGAHASGRTEDTLVGLKVLILLAFCGGGLYYGATRGQLTLGIDQFGVGPAVAGAIAFVAFEGWELLLFDQESIRNPRETVKTAIFVSIPFVTALYVLVALVTTSLLPAARIQADAETALAVAAEPVFGTVGFLLIGVAALFSTASALNATLFSTARLVRQLATEDMLPSRLTTADGEPVRSLALLGALTMLLSAFGSLDAISSFASLAFVTIFGLISYLAFRYRSASRWSSAGPVLGVLGAVSTVVALCWYLATQEFGTFLVVLTLSTLVMLLELLYFERKPVERTLLE</sequence>
<feature type="transmembrane region" description="Helical" evidence="5">
    <location>
        <begin position="220"/>
        <end position="246"/>
    </location>
</feature>
<feature type="transmembrane region" description="Helical" evidence="5">
    <location>
        <begin position="344"/>
        <end position="361"/>
    </location>
</feature>
<feature type="transmembrane region" description="Helical" evidence="5">
    <location>
        <begin position="185"/>
        <end position="208"/>
    </location>
</feature>
<dbReference type="Proteomes" id="UP001268864">
    <property type="component" value="Unassembled WGS sequence"/>
</dbReference>
<proteinExistence type="predicted"/>
<feature type="transmembrane region" description="Helical" evidence="5">
    <location>
        <begin position="82"/>
        <end position="103"/>
    </location>
</feature>
<evidence type="ECO:0000313" key="6">
    <source>
        <dbReference type="EMBL" id="MDS0282702.1"/>
    </source>
</evidence>
<evidence type="ECO:0000256" key="5">
    <source>
        <dbReference type="SAM" id="Phobius"/>
    </source>
</evidence>
<accession>A0ABU2FPM5</accession>
<keyword evidence="2 5" id="KW-0812">Transmembrane</keyword>
<protein>
    <submittedName>
        <fullName evidence="6">APC family permease</fullName>
    </submittedName>
</protein>
<keyword evidence="7" id="KW-1185">Reference proteome</keyword>
<dbReference type="PANTHER" id="PTHR11785:SF512">
    <property type="entry name" value="SOBREMESA, ISOFORM B"/>
    <property type="match status" value="1"/>
</dbReference>
<keyword evidence="4 5" id="KW-0472">Membrane</keyword>
<dbReference type="InterPro" id="IPR050598">
    <property type="entry name" value="AminoAcid_Transporter"/>
</dbReference>
<gene>
    <name evidence="6" type="ORF">NDI86_11250</name>
</gene>
<reference evidence="6 7" key="1">
    <citation type="submission" date="2022-06" db="EMBL/GenBank/DDBJ databases">
        <title>Halomicroarcula sp. a new haloarchaeum isolate from saline soil.</title>
        <authorList>
            <person name="Strakova D."/>
            <person name="Galisteo C."/>
            <person name="Sanchez-Porro C."/>
            <person name="Ventosa A."/>
        </authorList>
    </citation>
    <scope>NUCLEOTIDE SEQUENCE [LARGE SCALE GENOMIC DNA]</scope>
    <source>
        <strain evidence="6 7">S3CR25-11</strain>
    </source>
</reference>
<comment type="subcellular location">
    <subcellularLocation>
        <location evidence="1">Membrane</location>
        <topology evidence="1">Multi-pass membrane protein</topology>
    </subcellularLocation>
</comment>
<comment type="caution">
    <text evidence="6">The sequence shown here is derived from an EMBL/GenBank/DDBJ whole genome shotgun (WGS) entry which is preliminary data.</text>
</comment>
<feature type="transmembrane region" description="Helical" evidence="5">
    <location>
        <begin position="37"/>
        <end position="57"/>
    </location>
</feature>
<feature type="transmembrane region" description="Helical" evidence="5">
    <location>
        <begin position="12"/>
        <end position="31"/>
    </location>
</feature>
<organism evidence="6 7">
    <name type="scientific">Haloarcula onubensis</name>
    <dbReference type="NCBI Taxonomy" id="2950539"/>
    <lineage>
        <taxon>Archaea</taxon>
        <taxon>Methanobacteriati</taxon>
        <taxon>Methanobacteriota</taxon>
        <taxon>Stenosarchaea group</taxon>
        <taxon>Halobacteria</taxon>
        <taxon>Halobacteriales</taxon>
        <taxon>Haloarculaceae</taxon>
        <taxon>Haloarcula</taxon>
    </lineage>
</organism>
<evidence type="ECO:0000256" key="1">
    <source>
        <dbReference type="ARBA" id="ARBA00004141"/>
    </source>
</evidence>
<dbReference type="InterPro" id="IPR002293">
    <property type="entry name" value="AA/rel_permease1"/>
</dbReference>
<evidence type="ECO:0000256" key="3">
    <source>
        <dbReference type="ARBA" id="ARBA00022989"/>
    </source>
</evidence>
<feature type="transmembrane region" description="Helical" evidence="5">
    <location>
        <begin position="266"/>
        <end position="298"/>
    </location>
</feature>